<dbReference type="EMBL" id="KZ998439">
    <property type="protein sequence ID" value="RKO86142.1"/>
    <property type="molecule type" value="Genomic_DNA"/>
</dbReference>
<evidence type="ECO:0000313" key="2">
    <source>
        <dbReference type="EMBL" id="RKO86142.1"/>
    </source>
</evidence>
<dbReference type="Proteomes" id="UP000269721">
    <property type="component" value="Unassembled WGS sequence"/>
</dbReference>
<dbReference type="PANTHER" id="PTHR37984:SF15">
    <property type="entry name" value="INTEGRASE CATALYTIC DOMAIN-CONTAINING PROTEIN"/>
    <property type="match status" value="1"/>
</dbReference>
<dbReference type="PANTHER" id="PTHR37984">
    <property type="entry name" value="PROTEIN CBG26694"/>
    <property type="match status" value="1"/>
</dbReference>
<dbReference type="InterPro" id="IPR012337">
    <property type="entry name" value="RNaseH-like_sf"/>
</dbReference>
<dbReference type="SUPFAM" id="SSF53098">
    <property type="entry name" value="Ribonuclease H-like"/>
    <property type="match status" value="1"/>
</dbReference>
<evidence type="ECO:0000313" key="3">
    <source>
        <dbReference type="Proteomes" id="UP000269721"/>
    </source>
</evidence>
<organism evidence="2 3">
    <name type="scientific">Blyttiomyces helicus</name>
    <dbReference type="NCBI Taxonomy" id="388810"/>
    <lineage>
        <taxon>Eukaryota</taxon>
        <taxon>Fungi</taxon>
        <taxon>Fungi incertae sedis</taxon>
        <taxon>Chytridiomycota</taxon>
        <taxon>Chytridiomycota incertae sedis</taxon>
        <taxon>Chytridiomycetes</taxon>
        <taxon>Chytridiomycetes incertae sedis</taxon>
        <taxon>Blyttiomyces</taxon>
    </lineage>
</organism>
<gene>
    <name evidence="2" type="ORF">BDK51DRAFT_47213</name>
</gene>
<evidence type="ECO:0000259" key="1">
    <source>
        <dbReference type="Pfam" id="PF17921"/>
    </source>
</evidence>
<reference evidence="3" key="1">
    <citation type="journal article" date="2018" name="Nat. Microbiol.">
        <title>Leveraging single-cell genomics to expand the fungal tree of life.</title>
        <authorList>
            <person name="Ahrendt S.R."/>
            <person name="Quandt C.A."/>
            <person name="Ciobanu D."/>
            <person name="Clum A."/>
            <person name="Salamov A."/>
            <person name="Andreopoulos B."/>
            <person name="Cheng J.F."/>
            <person name="Woyke T."/>
            <person name="Pelin A."/>
            <person name="Henrissat B."/>
            <person name="Reynolds N.K."/>
            <person name="Benny G.L."/>
            <person name="Smith M.E."/>
            <person name="James T.Y."/>
            <person name="Grigoriev I.V."/>
        </authorList>
    </citation>
    <scope>NUCLEOTIDE SEQUENCE [LARGE SCALE GENOMIC DNA]</scope>
</reference>
<dbReference type="InterPro" id="IPR041588">
    <property type="entry name" value="Integrase_H2C2"/>
</dbReference>
<accession>A0A4P9W303</accession>
<keyword evidence="3" id="KW-1185">Reference proteome</keyword>
<dbReference type="Gene3D" id="1.10.340.70">
    <property type="match status" value="1"/>
</dbReference>
<dbReference type="AlphaFoldDB" id="A0A4P9W303"/>
<feature type="non-terminal residue" evidence="2">
    <location>
        <position position="246"/>
    </location>
</feature>
<sequence>MSGISVASSIGYLTPSPATGTCTYTPETRLMVLHTKGSAAKGVHLRHRVLVPNSMICEILHPNHEHQLAGHLGRAKTKARICKSLCGDNMTHDVLSWIACSLDCALRKPPEPPPKAFLQSIALTKENYLSCPFGLLSFNCVYIPTSTHGLSHIMVFTDHFTKWKEAVAVPDLQSATICQDLFDIIVYRLSPPFLILTERSSPPISPKSSLACSEFVLSPERAPPPKQSKPNVSSVAPEHFLLLYSQ</sequence>
<proteinExistence type="predicted"/>
<dbReference type="InterPro" id="IPR050951">
    <property type="entry name" value="Retrovirus_Pol_polyprotein"/>
</dbReference>
<feature type="domain" description="Integrase zinc-binding" evidence="1">
    <location>
        <begin position="51"/>
        <end position="109"/>
    </location>
</feature>
<protein>
    <recommendedName>
        <fullName evidence="1">Integrase zinc-binding domain-containing protein</fullName>
    </recommendedName>
</protein>
<name>A0A4P9W303_9FUNG</name>
<dbReference type="Pfam" id="PF17921">
    <property type="entry name" value="Integrase_H2C2"/>
    <property type="match status" value="1"/>
</dbReference>
<dbReference type="OrthoDB" id="6757216at2759"/>